<dbReference type="OrthoDB" id="2286272at2759"/>
<dbReference type="GO" id="GO:0000723">
    <property type="term" value="P:telomere maintenance"/>
    <property type="evidence" value="ECO:0007669"/>
    <property type="project" value="InterPro"/>
</dbReference>
<comment type="cofactor">
    <cofactor evidence="1">
        <name>Mg(2+)</name>
        <dbReference type="ChEBI" id="CHEBI:18420"/>
    </cofactor>
</comment>
<dbReference type="Proteomes" id="UP000646827">
    <property type="component" value="Unassembled WGS sequence"/>
</dbReference>
<gene>
    <name evidence="3" type="ORF">INT45_000127</name>
</gene>
<dbReference type="GO" id="GO:0005524">
    <property type="term" value="F:ATP binding"/>
    <property type="evidence" value="ECO:0007669"/>
    <property type="project" value="UniProtKB-KW"/>
</dbReference>
<dbReference type="GO" id="GO:0043139">
    <property type="term" value="F:5'-3' DNA helicase activity"/>
    <property type="evidence" value="ECO:0007669"/>
    <property type="project" value="UniProtKB-EC"/>
</dbReference>
<keyword evidence="1" id="KW-0227">DNA damage</keyword>
<dbReference type="EMBL" id="JAEPRB010000048">
    <property type="protein sequence ID" value="KAG2224112.1"/>
    <property type="molecule type" value="Genomic_DNA"/>
</dbReference>
<evidence type="ECO:0000259" key="2">
    <source>
        <dbReference type="Pfam" id="PF05970"/>
    </source>
</evidence>
<comment type="caution">
    <text evidence="3">The sequence shown here is derived from an EMBL/GenBank/DDBJ whole genome shotgun (WGS) entry which is preliminary data.</text>
</comment>
<comment type="catalytic activity">
    <reaction evidence="1">
        <text>ATP + H2O = ADP + phosphate + H(+)</text>
        <dbReference type="Rhea" id="RHEA:13065"/>
        <dbReference type="ChEBI" id="CHEBI:15377"/>
        <dbReference type="ChEBI" id="CHEBI:15378"/>
        <dbReference type="ChEBI" id="CHEBI:30616"/>
        <dbReference type="ChEBI" id="CHEBI:43474"/>
        <dbReference type="ChEBI" id="CHEBI:456216"/>
        <dbReference type="EC" id="5.6.2.3"/>
    </reaction>
</comment>
<keyword evidence="1" id="KW-0378">Hydrolase</keyword>
<name>A0A8H7S9C9_9FUNG</name>
<dbReference type="InterPro" id="IPR010285">
    <property type="entry name" value="DNA_helicase_pif1-like_DEAD"/>
</dbReference>
<dbReference type="GO" id="GO:0016787">
    <property type="term" value="F:hydrolase activity"/>
    <property type="evidence" value="ECO:0007669"/>
    <property type="project" value="UniProtKB-KW"/>
</dbReference>
<organism evidence="3 4">
    <name type="scientific">Circinella minor</name>
    <dbReference type="NCBI Taxonomy" id="1195481"/>
    <lineage>
        <taxon>Eukaryota</taxon>
        <taxon>Fungi</taxon>
        <taxon>Fungi incertae sedis</taxon>
        <taxon>Mucoromycota</taxon>
        <taxon>Mucoromycotina</taxon>
        <taxon>Mucoromycetes</taxon>
        <taxon>Mucorales</taxon>
        <taxon>Lichtheimiaceae</taxon>
        <taxon>Circinella</taxon>
    </lineage>
</organism>
<dbReference type="AlphaFoldDB" id="A0A8H7S9C9"/>
<reference evidence="3 4" key="1">
    <citation type="submission" date="2020-12" db="EMBL/GenBank/DDBJ databases">
        <title>Metabolic potential, ecology and presence of endohyphal bacteria is reflected in genomic diversity of Mucoromycotina.</title>
        <authorList>
            <person name="Muszewska A."/>
            <person name="Okrasinska A."/>
            <person name="Steczkiewicz K."/>
            <person name="Drgas O."/>
            <person name="Orlowska M."/>
            <person name="Perlinska-Lenart U."/>
            <person name="Aleksandrzak-Piekarczyk T."/>
            <person name="Szatraj K."/>
            <person name="Zielenkiewicz U."/>
            <person name="Pilsyk S."/>
            <person name="Malc E."/>
            <person name="Mieczkowski P."/>
            <person name="Kruszewska J.S."/>
            <person name="Biernat P."/>
            <person name="Pawlowska J."/>
        </authorList>
    </citation>
    <scope>NUCLEOTIDE SEQUENCE [LARGE SCALE GENOMIC DNA]</scope>
    <source>
        <strain evidence="3 4">CBS 142.35</strain>
    </source>
</reference>
<keyword evidence="1" id="KW-0233">DNA recombination</keyword>
<dbReference type="GO" id="GO:0006310">
    <property type="term" value="P:DNA recombination"/>
    <property type="evidence" value="ECO:0007669"/>
    <property type="project" value="UniProtKB-KW"/>
</dbReference>
<keyword evidence="1" id="KW-0347">Helicase</keyword>
<dbReference type="PANTHER" id="PTHR10492:SF57">
    <property type="entry name" value="ATP-DEPENDENT DNA HELICASE"/>
    <property type="match status" value="1"/>
</dbReference>
<dbReference type="InterPro" id="IPR027417">
    <property type="entry name" value="P-loop_NTPase"/>
</dbReference>
<keyword evidence="1" id="KW-0067">ATP-binding</keyword>
<accession>A0A8H7S9C9</accession>
<dbReference type="GO" id="GO:0006281">
    <property type="term" value="P:DNA repair"/>
    <property type="evidence" value="ECO:0007669"/>
    <property type="project" value="UniProtKB-KW"/>
</dbReference>
<keyword evidence="1" id="KW-0547">Nucleotide-binding</keyword>
<evidence type="ECO:0000256" key="1">
    <source>
        <dbReference type="RuleBase" id="RU363044"/>
    </source>
</evidence>
<dbReference type="Pfam" id="PF05970">
    <property type="entry name" value="PIF1"/>
    <property type="match status" value="1"/>
</dbReference>
<evidence type="ECO:0000313" key="3">
    <source>
        <dbReference type="EMBL" id="KAG2224112.1"/>
    </source>
</evidence>
<dbReference type="EC" id="5.6.2.3" evidence="1"/>
<feature type="domain" description="DNA helicase Pif1-like DEAD-box helicase" evidence="2">
    <location>
        <begin position="8"/>
        <end position="95"/>
    </location>
</feature>
<comment type="similarity">
    <text evidence="1">Belongs to the helicase family.</text>
</comment>
<dbReference type="Gene3D" id="3.40.50.300">
    <property type="entry name" value="P-loop containing nucleotide triphosphate hydrolases"/>
    <property type="match status" value="1"/>
</dbReference>
<protein>
    <recommendedName>
        <fullName evidence="1">ATP-dependent DNA helicase</fullName>
        <ecNumber evidence="1">5.6.2.3</ecNumber>
    </recommendedName>
</protein>
<dbReference type="PANTHER" id="PTHR10492">
    <property type="match status" value="1"/>
</dbReference>
<proteinExistence type="inferred from homology"/>
<evidence type="ECO:0000313" key="4">
    <source>
        <dbReference type="Proteomes" id="UP000646827"/>
    </source>
</evidence>
<keyword evidence="1" id="KW-0234">DNA repair</keyword>
<sequence length="101" mass="11153">MIQFSSITTAHSTFKIPLKVQRISMCNFTTPGSDTARLISMASINVWDEASMISRDLIETANRTAQDIMHILNFALQHVPSGGKTAVFNGDFLQIQVQPAK</sequence>
<keyword evidence="4" id="KW-1185">Reference proteome</keyword>